<reference evidence="1" key="1">
    <citation type="submission" date="2018-02" db="EMBL/GenBank/DDBJ databases">
        <authorList>
            <person name="Cohen D.B."/>
            <person name="Kent A.D."/>
        </authorList>
    </citation>
    <scope>NUCLEOTIDE SEQUENCE</scope>
    <source>
        <strain evidence="2">699</strain>
        <strain evidence="1">730</strain>
        <plasmid evidence="2">RCS58_p</plasmid>
    </source>
</reference>
<evidence type="ECO:0000313" key="1">
    <source>
        <dbReference type="EMBL" id="SPD97052.1"/>
    </source>
</evidence>
<gene>
    <name evidence="1" type="ORF">RCS37_PII0078</name>
    <name evidence="2" type="ORF">RCS58_P0084</name>
</gene>
<keyword evidence="1" id="KW-0614">Plasmid</keyword>
<dbReference type="EMBL" id="LT985268">
    <property type="protein sequence ID" value="SPE00591.1"/>
    <property type="molecule type" value="Genomic_DNA"/>
</dbReference>
<dbReference type="AlphaFoldDB" id="A0A0E1LIG6"/>
<geneLocation type="plasmid" evidence="2">
    <name>RCS58_p</name>
</geneLocation>
<geneLocation type="plasmid" evidence="3">
    <name>rcs37_pii</name>
</geneLocation>
<proteinExistence type="predicted"/>
<evidence type="ECO:0000313" key="3">
    <source>
        <dbReference type="Proteomes" id="UP000310671"/>
    </source>
</evidence>
<dbReference type="EMBL" id="LT985231">
    <property type="protein sequence ID" value="SPD97052.1"/>
    <property type="molecule type" value="Genomic_DNA"/>
</dbReference>
<reference evidence="3" key="2">
    <citation type="submission" date="2018-02" db="EMBL/GenBank/DDBJ databases">
        <authorList>
            <person name="Cea G.-C."/>
            <person name="William W."/>
        </authorList>
    </citation>
    <scope>NUCLEOTIDE SEQUENCE [LARGE SCALE GENOMIC DNA]</scope>
    <source>
        <strain evidence="3">730</strain>
        <plasmid evidence="3">rcs37_pii</plasmid>
    </source>
</reference>
<geneLocation type="plasmid" evidence="1">
    <name>RCS37_pII</name>
</geneLocation>
<name>A0A0E1LIG6_ECOLX</name>
<organism evidence="1 3">
    <name type="scientific">Escherichia coli</name>
    <dbReference type="NCBI Taxonomy" id="562"/>
    <lineage>
        <taxon>Bacteria</taxon>
        <taxon>Pseudomonadati</taxon>
        <taxon>Pseudomonadota</taxon>
        <taxon>Gammaproteobacteria</taxon>
        <taxon>Enterobacterales</taxon>
        <taxon>Enterobacteriaceae</taxon>
        <taxon>Escherichia</taxon>
    </lineage>
</organism>
<accession>A0A0E1LIG6</accession>
<sequence length="56" mass="6555">MLIINPLHEINNGTHLQTGVHYRKRLNLAISLNLNEKTRWHVTGNRPHDVRDHLTP</sequence>
<dbReference type="Proteomes" id="UP000310671">
    <property type="component" value="Plasmid rcs37_pii"/>
</dbReference>
<protein>
    <submittedName>
        <fullName evidence="1">Uncharacterized protein</fullName>
    </submittedName>
</protein>
<evidence type="ECO:0000313" key="2">
    <source>
        <dbReference type="EMBL" id="SPE00591.1"/>
    </source>
</evidence>